<dbReference type="Proteomes" id="UP000469185">
    <property type="component" value="Unassembled WGS sequence"/>
</dbReference>
<reference evidence="5 6" key="1">
    <citation type="submission" date="2020-02" db="EMBL/GenBank/DDBJ databases">
        <authorList>
            <person name="Li X.-J."/>
            <person name="Feng X.-M."/>
        </authorList>
    </citation>
    <scope>NUCLEOTIDE SEQUENCE [LARGE SCALE GENOMIC DNA]</scope>
    <source>
        <strain evidence="5 6">CGMCC 4.7225</strain>
    </source>
</reference>
<dbReference type="Pfam" id="PF13377">
    <property type="entry name" value="Peripla_BP_3"/>
    <property type="match status" value="1"/>
</dbReference>
<dbReference type="CDD" id="cd06267">
    <property type="entry name" value="PBP1_LacI_sugar_binding-like"/>
    <property type="match status" value="1"/>
</dbReference>
<protein>
    <submittedName>
        <fullName evidence="5">LacI family transcriptional regulator</fullName>
    </submittedName>
</protein>
<comment type="caution">
    <text evidence="5">The sequence shown here is derived from an EMBL/GenBank/DDBJ whole genome shotgun (WGS) entry which is preliminary data.</text>
</comment>
<evidence type="ECO:0000313" key="5">
    <source>
        <dbReference type="EMBL" id="NED94818.1"/>
    </source>
</evidence>
<evidence type="ECO:0000256" key="3">
    <source>
        <dbReference type="ARBA" id="ARBA00023163"/>
    </source>
</evidence>
<dbReference type="SUPFAM" id="SSF47413">
    <property type="entry name" value="lambda repressor-like DNA-binding domains"/>
    <property type="match status" value="1"/>
</dbReference>
<dbReference type="InterPro" id="IPR028082">
    <property type="entry name" value="Peripla_BP_I"/>
</dbReference>
<keyword evidence="3" id="KW-0804">Transcription</keyword>
<organism evidence="5 6">
    <name type="scientific">Phytoactinopolyspora alkaliphila</name>
    <dbReference type="NCBI Taxonomy" id="1783498"/>
    <lineage>
        <taxon>Bacteria</taxon>
        <taxon>Bacillati</taxon>
        <taxon>Actinomycetota</taxon>
        <taxon>Actinomycetes</taxon>
        <taxon>Jiangellales</taxon>
        <taxon>Jiangellaceae</taxon>
        <taxon>Phytoactinopolyspora</taxon>
    </lineage>
</organism>
<feature type="domain" description="HTH lacI-type" evidence="4">
    <location>
        <begin position="22"/>
        <end position="76"/>
    </location>
</feature>
<dbReference type="Pfam" id="PF00356">
    <property type="entry name" value="LacI"/>
    <property type="match status" value="1"/>
</dbReference>
<dbReference type="InterPro" id="IPR010982">
    <property type="entry name" value="Lambda_DNA-bd_dom_sf"/>
</dbReference>
<evidence type="ECO:0000313" key="6">
    <source>
        <dbReference type="Proteomes" id="UP000469185"/>
    </source>
</evidence>
<evidence type="ECO:0000259" key="4">
    <source>
        <dbReference type="PROSITE" id="PS50932"/>
    </source>
</evidence>
<keyword evidence="6" id="KW-1185">Reference proteome</keyword>
<dbReference type="SUPFAM" id="SSF53822">
    <property type="entry name" value="Periplasmic binding protein-like I"/>
    <property type="match status" value="1"/>
</dbReference>
<accession>A0A6N9YIU0</accession>
<keyword evidence="2" id="KW-0238">DNA-binding</keyword>
<dbReference type="GO" id="GO:0003700">
    <property type="term" value="F:DNA-binding transcription factor activity"/>
    <property type="evidence" value="ECO:0007669"/>
    <property type="project" value="TreeGrafter"/>
</dbReference>
<dbReference type="Gene3D" id="3.40.50.2300">
    <property type="match status" value="2"/>
</dbReference>
<evidence type="ECO:0000256" key="1">
    <source>
        <dbReference type="ARBA" id="ARBA00023015"/>
    </source>
</evidence>
<name>A0A6N9YIU0_9ACTN</name>
<dbReference type="EMBL" id="JAAGOB010000002">
    <property type="protein sequence ID" value="NED94818.1"/>
    <property type="molecule type" value="Genomic_DNA"/>
</dbReference>
<dbReference type="PANTHER" id="PTHR30146:SF138">
    <property type="entry name" value="TRANSCRIPTIONAL REGULATORY PROTEIN"/>
    <property type="match status" value="1"/>
</dbReference>
<dbReference type="CDD" id="cd01392">
    <property type="entry name" value="HTH_LacI"/>
    <property type="match status" value="1"/>
</dbReference>
<dbReference type="RefSeq" id="WP_163816878.1">
    <property type="nucleotide sequence ID" value="NZ_JAAGOB010000002.1"/>
</dbReference>
<dbReference type="PANTHER" id="PTHR30146">
    <property type="entry name" value="LACI-RELATED TRANSCRIPTIONAL REPRESSOR"/>
    <property type="match status" value="1"/>
</dbReference>
<dbReference type="AlphaFoldDB" id="A0A6N9YIU0"/>
<proteinExistence type="predicted"/>
<dbReference type="GO" id="GO:0000976">
    <property type="term" value="F:transcription cis-regulatory region binding"/>
    <property type="evidence" value="ECO:0007669"/>
    <property type="project" value="TreeGrafter"/>
</dbReference>
<dbReference type="Gene3D" id="1.10.260.40">
    <property type="entry name" value="lambda repressor-like DNA-binding domains"/>
    <property type="match status" value="1"/>
</dbReference>
<gene>
    <name evidence="5" type="ORF">G1H11_05785</name>
</gene>
<keyword evidence="1" id="KW-0805">Transcription regulation</keyword>
<dbReference type="InterPro" id="IPR046335">
    <property type="entry name" value="LacI/GalR-like_sensor"/>
</dbReference>
<dbReference type="InterPro" id="IPR000843">
    <property type="entry name" value="HTH_LacI"/>
</dbReference>
<dbReference type="PROSITE" id="PS50932">
    <property type="entry name" value="HTH_LACI_2"/>
    <property type="match status" value="1"/>
</dbReference>
<evidence type="ECO:0000256" key="2">
    <source>
        <dbReference type="ARBA" id="ARBA00023125"/>
    </source>
</evidence>
<dbReference type="SMART" id="SM00354">
    <property type="entry name" value="HTH_LACI"/>
    <property type="match status" value="1"/>
</dbReference>
<sequence>MSNRSQRGDGEVPAPAIPAERVTIGLVAKVAGVSRATVSRVMNGNPRVAEDLAMRVRSAAEELGYDPSPVARSLALGRTGIIAMLVPDLGNPMFQGILHGLTDAAGEQDYRLLVADSNENLHEEPVLAVEARRRCDGLVLCAPRMTDEQLYELAPRLAPCVLINRELPGTTVPSLTIDFAAGIRDLVTHLLSLGHRRLAYLAGPGTSVSNRNRVEALHKAAKNTFELLELPCGATFADGHAVADHLTDHDVTAVIAYNDLVAFGALSRLHELGINVPTQMSIVGFDDIPFVRYTTPPLTTASVPMDRLGPEAWRRLWSLMSGETPEKNVHFRPRLEVRGSTGPAPS</sequence>